<organism evidence="1 2">
    <name type="scientific">Eleutherodactylus coqui</name>
    <name type="common">Puerto Rican coqui</name>
    <dbReference type="NCBI Taxonomy" id="57060"/>
    <lineage>
        <taxon>Eukaryota</taxon>
        <taxon>Metazoa</taxon>
        <taxon>Chordata</taxon>
        <taxon>Craniata</taxon>
        <taxon>Vertebrata</taxon>
        <taxon>Euteleostomi</taxon>
        <taxon>Amphibia</taxon>
        <taxon>Batrachia</taxon>
        <taxon>Anura</taxon>
        <taxon>Neobatrachia</taxon>
        <taxon>Hyloidea</taxon>
        <taxon>Eleutherodactylidae</taxon>
        <taxon>Eleutherodactylinae</taxon>
        <taxon>Eleutherodactylus</taxon>
        <taxon>Eleutherodactylus</taxon>
    </lineage>
</organism>
<dbReference type="Proteomes" id="UP000770717">
    <property type="component" value="Unassembled WGS sequence"/>
</dbReference>
<proteinExistence type="predicted"/>
<gene>
    <name evidence="1" type="ORF">GDO78_018979</name>
</gene>
<keyword evidence="2" id="KW-1185">Reference proteome</keyword>
<sequence length="112" mass="12510">MCITLHLTTLNFICHFSAQAPSLSRSVCSRTLSSVALIILYNFVSFANIDILLCSPSIRSLINILNRMGPNTEPCGTPLVTVVQSEYEPFITTLCFLSLSQFFTHIRTFMTN</sequence>
<dbReference type="AlphaFoldDB" id="A0A8J6BD86"/>
<comment type="caution">
    <text evidence="1">The sequence shown here is derived from an EMBL/GenBank/DDBJ whole genome shotgun (WGS) entry which is preliminary data.</text>
</comment>
<dbReference type="EMBL" id="WNTK01035157">
    <property type="protein sequence ID" value="KAG9460875.1"/>
    <property type="molecule type" value="Genomic_DNA"/>
</dbReference>
<name>A0A8J6BD86_ELECQ</name>
<accession>A0A8J6BD86</accession>
<evidence type="ECO:0000313" key="2">
    <source>
        <dbReference type="Proteomes" id="UP000770717"/>
    </source>
</evidence>
<evidence type="ECO:0000313" key="1">
    <source>
        <dbReference type="EMBL" id="KAG9460875.1"/>
    </source>
</evidence>
<reference evidence="1" key="1">
    <citation type="thesis" date="2020" institute="ProQuest LLC" country="789 East Eisenhower Parkway, Ann Arbor, MI, USA">
        <title>Comparative Genomics and Chromosome Evolution.</title>
        <authorList>
            <person name="Mudd A.B."/>
        </authorList>
    </citation>
    <scope>NUCLEOTIDE SEQUENCE</scope>
    <source>
        <strain evidence="1">HN-11 Male</strain>
        <tissue evidence="1">Kidney and liver</tissue>
    </source>
</reference>
<protein>
    <submittedName>
        <fullName evidence="1">Uncharacterized protein</fullName>
    </submittedName>
</protein>